<dbReference type="InterPro" id="IPR015712">
    <property type="entry name" value="DNA-dir_RNA_pol_su2"/>
</dbReference>
<evidence type="ECO:0000259" key="15">
    <source>
        <dbReference type="Pfam" id="PF10385"/>
    </source>
</evidence>
<evidence type="ECO:0000256" key="8">
    <source>
        <dbReference type="RuleBase" id="RU363031"/>
    </source>
</evidence>
<comment type="caution">
    <text evidence="16">The sequence shown here is derived from an EMBL/GenBank/DDBJ whole genome shotgun (WGS) entry which is preliminary data.</text>
</comment>
<dbReference type="Gene3D" id="2.40.270.10">
    <property type="entry name" value="DNA-directed RNA polymerase, subunit 2, domain 6"/>
    <property type="match status" value="2"/>
</dbReference>
<dbReference type="CDD" id="cd00653">
    <property type="entry name" value="RNA_pol_B_RPB2"/>
    <property type="match status" value="1"/>
</dbReference>
<dbReference type="InterPro" id="IPR007641">
    <property type="entry name" value="RNA_pol_Rpb2_7"/>
</dbReference>
<dbReference type="Proteomes" id="UP000177725">
    <property type="component" value="Unassembled WGS sequence"/>
</dbReference>
<dbReference type="InterPro" id="IPR010243">
    <property type="entry name" value="RNA_pol_bsu_bac"/>
</dbReference>
<protein>
    <recommendedName>
        <fullName evidence="6 8">DNA-directed RNA polymerase subunit beta</fullName>
        <shortName evidence="6">RNAP subunit beta</shortName>
        <ecNumber evidence="6 8">2.7.7.6</ecNumber>
    </recommendedName>
    <alternativeName>
        <fullName evidence="6">RNA polymerase subunit beta</fullName>
    </alternativeName>
    <alternativeName>
        <fullName evidence="6">Transcriptase subunit beta</fullName>
    </alternativeName>
</protein>
<evidence type="ECO:0000259" key="14">
    <source>
        <dbReference type="Pfam" id="PF04565"/>
    </source>
</evidence>
<evidence type="ECO:0000256" key="7">
    <source>
        <dbReference type="RuleBase" id="RU000434"/>
    </source>
</evidence>
<feature type="domain" description="RNA polymerase Rpb2" evidence="14">
    <location>
        <begin position="381"/>
        <end position="448"/>
    </location>
</feature>
<comment type="similarity">
    <text evidence="6 7">Belongs to the RNA polymerase beta chain family.</text>
</comment>
<organism evidence="16 17">
    <name type="scientific">Candidatus Portnoybacteria bacterium RBG_13_41_18</name>
    <dbReference type="NCBI Taxonomy" id="1801991"/>
    <lineage>
        <taxon>Bacteria</taxon>
        <taxon>Candidatus Portnoyibacteriota</taxon>
    </lineage>
</organism>
<evidence type="ECO:0000259" key="10">
    <source>
        <dbReference type="Pfam" id="PF00562"/>
    </source>
</evidence>
<dbReference type="InterPro" id="IPR007120">
    <property type="entry name" value="DNA-dir_RNAP_su2_dom"/>
</dbReference>
<dbReference type="PANTHER" id="PTHR20856">
    <property type="entry name" value="DNA-DIRECTED RNA POLYMERASE I SUBUNIT 2"/>
    <property type="match status" value="1"/>
</dbReference>
<dbReference type="Gene3D" id="3.90.1100.10">
    <property type="match status" value="1"/>
</dbReference>
<evidence type="ECO:0000256" key="6">
    <source>
        <dbReference type="HAMAP-Rule" id="MF_01321"/>
    </source>
</evidence>
<feature type="domain" description="RNA polymerase beta subunit protrusion" evidence="13">
    <location>
        <begin position="17"/>
        <end position="365"/>
    </location>
</feature>
<feature type="compositionally biased region" description="Basic and acidic residues" evidence="9">
    <location>
        <begin position="611"/>
        <end position="625"/>
    </location>
</feature>
<dbReference type="SUPFAM" id="SSF64484">
    <property type="entry name" value="beta and beta-prime subunits of DNA dependent RNA-polymerase"/>
    <property type="match status" value="1"/>
</dbReference>
<keyword evidence="3 6" id="KW-0548">Nucleotidyltransferase</keyword>
<feature type="domain" description="RNA polymerase Rpb2" evidence="12">
    <location>
        <begin position="140"/>
        <end position="322"/>
    </location>
</feature>
<sequence>MREKFFGKFPSVIPLPNLIESQLASYQWFLDHGLKELFEEVSPIRDWSNKELELYFVDYYLDEPKYDEVIAKNQNASFEAPLRGKLRLVNKKTNEVKEQEIYLGEFPLMTERGTFIVNGVERVIISQLIRSSGAFFTMQEHRGRKLFGAKIIPNRGAWLEIETDIDNSIGVKIDRKRKVPITSLLRAFGIEKDELLLKTFKDVDTDPDIKYIESTIKRDLAKSKGEGFIEVYKRLRPGDLATVDNAQQMIEAMFFNFERYDLAKVGRWKFNQRLGLNTPLDKEHRILRVEDLVAVIKEIIKLNNTPDANGDDIDHLANRRLRTIGELLQNKLRVGIARMERIIKDRMTTLDMNTLTPAQLINARPFMAAVKEFFTTSQLSQFMDQVNPLAELEHKRRLSTMGPGGLTRERAGFEVRDVHTTYYGRICPIQTPEGPNIGLVGNLAGYARLNEFGFLETPYRRVKDGKITDEIVYMDAFEEQKHDIAHAGTRADKDGRLTETRVEARIKGQASITKKEKIDFMDVSPQQCISIATSLIPFLEHDDANRALMGSNMQRQAVSCINPQAPLVGTGIEKKAAFYSGQLLIATCDGKISSVDANHVEIEENLPVSHSEARRAGKKDPKIGKAELSSGKPKRIRYQLRKFMRTNQFTCINQHPIVKVGQAVKKGDILADGAATDNGRLALGQNLLVAFIPWRGNNFEDAIVISEKVVREDRLTSIHIEDFSCDVRETKLGPELTTADIPNVGEERLKDLDEEGIVRIGAQVGPNDILVGKISPKGEADLTAEERLLRAIFGEKARDVKDTSLRLPHGKRGRVIGIKVFSREKGDKLAAGVIKTIQIEVAELRKVMVGDKLAGRHGNKGVIAKVLPVEDMPYLADGTPVDIVLNPMGVASRMNIGQILETHLGWAAGKLEFYAATPSLDGATEDEIREQLKAADLPQDGKITLYDSHTGIPFEQKVTVGQIYIMKLHHLVEDKIHMRSIGPYSLITQQPLGGKAQFGGQRFGEMEVWALEGYGAAHSLQEMLTIKSDDVVGRANAYDAIIRGQTIKAPNVPASFNVLVSEMKALGLDVELIGVKSEENEEKESKNF</sequence>
<dbReference type="Pfam" id="PF04565">
    <property type="entry name" value="RNA_pol_Rpb2_3"/>
    <property type="match status" value="1"/>
</dbReference>
<dbReference type="NCBIfam" id="NF001616">
    <property type="entry name" value="PRK00405.1"/>
    <property type="match status" value="1"/>
</dbReference>
<proteinExistence type="inferred from homology"/>
<dbReference type="Pfam" id="PF04563">
    <property type="entry name" value="RNA_pol_Rpb2_1"/>
    <property type="match status" value="1"/>
</dbReference>
<dbReference type="EMBL" id="MHMV01000051">
    <property type="protein sequence ID" value="OGZ33261.1"/>
    <property type="molecule type" value="Genomic_DNA"/>
</dbReference>
<dbReference type="InterPro" id="IPR007121">
    <property type="entry name" value="RNA_pol_bsu_CS"/>
</dbReference>
<dbReference type="EC" id="2.7.7.6" evidence="6 8"/>
<dbReference type="Pfam" id="PF10385">
    <property type="entry name" value="RNA_pol_Rpb2_45"/>
    <property type="match status" value="1"/>
</dbReference>
<dbReference type="Gene3D" id="3.90.1110.10">
    <property type="entry name" value="RNA polymerase Rpb2, domain 2"/>
    <property type="match status" value="1"/>
</dbReference>
<dbReference type="InterPro" id="IPR019462">
    <property type="entry name" value="DNA-dir_RNA_pol_bsu_external_1"/>
</dbReference>
<evidence type="ECO:0000256" key="3">
    <source>
        <dbReference type="ARBA" id="ARBA00022695"/>
    </source>
</evidence>
<dbReference type="GO" id="GO:0003677">
    <property type="term" value="F:DNA binding"/>
    <property type="evidence" value="ECO:0007669"/>
    <property type="project" value="UniProtKB-UniRule"/>
</dbReference>
<dbReference type="InterPro" id="IPR007645">
    <property type="entry name" value="RNA_pol_Rpb2_3"/>
</dbReference>
<feature type="domain" description="RNA polymerase Rpb2" evidence="11">
    <location>
        <begin position="999"/>
        <end position="1073"/>
    </location>
</feature>
<dbReference type="NCBIfam" id="TIGR02013">
    <property type="entry name" value="rpoB"/>
    <property type="match status" value="1"/>
</dbReference>
<evidence type="ECO:0000313" key="17">
    <source>
        <dbReference type="Proteomes" id="UP000177725"/>
    </source>
</evidence>
<comment type="function">
    <text evidence="6 8">DNA-dependent RNA polymerase catalyzes the transcription of DNA into RNA using the four ribonucleoside triphosphates as substrates.</text>
</comment>
<reference evidence="16 17" key="1">
    <citation type="journal article" date="2016" name="Nat. Commun.">
        <title>Thousands of microbial genomes shed light on interconnected biogeochemical processes in an aquifer system.</title>
        <authorList>
            <person name="Anantharaman K."/>
            <person name="Brown C.T."/>
            <person name="Hug L.A."/>
            <person name="Sharon I."/>
            <person name="Castelle C.J."/>
            <person name="Probst A.J."/>
            <person name="Thomas B.C."/>
            <person name="Singh A."/>
            <person name="Wilkins M.J."/>
            <person name="Karaoz U."/>
            <person name="Brodie E.L."/>
            <person name="Williams K.H."/>
            <person name="Hubbard S.S."/>
            <person name="Banfield J.F."/>
        </authorList>
    </citation>
    <scope>NUCLEOTIDE SEQUENCE [LARGE SCALE GENOMIC DNA]</scope>
</reference>
<accession>A0A1G2F6T3</accession>
<dbReference type="Pfam" id="PF04561">
    <property type="entry name" value="RNA_pol_Rpb2_2"/>
    <property type="match status" value="1"/>
</dbReference>
<dbReference type="Gene3D" id="2.30.150.10">
    <property type="entry name" value="DNA-directed RNA polymerase, beta subunit, external 1 domain"/>
    <property type="match status" value="1"/>
</dbReference>
<evidence type="ECO:0000256" key="5">
    <source>
        <dbReference type="ARBA" id="ARBA00048552"/>
    </source>
</evidence>
<comment type="catalytic activity">
    <reaction evidence="5 6 8">
        <text>RNA(n) + a ribonucleoside 5'-triphosphate = RNA(n+1) + diphosphate</text>
        <dbReference type="Rhea" id="RHEA:21248"/>
        <dbReference type="Rhea" id="RHEA-COMP:14527"/>
        <dbReference type="Rhea" id="RHEA-COMP:17342"/>
        <dbReference type="ChEBI" id="CHEBI:33019"/>
        <dbReference type="ChEBI" id="CHEBI:61557"/>
        <dbReference type="ChEBI" id="CHEBI:140395"/>
        <dbReference type="EC" id="2.7.7.6"/>
    </reaction>
</comment>
<evidence type="ECO:0000259" key="12">
    <source>
        <dbReference type="Pfam" id="PF04561"/>
    </source>
</evidence>
<dbReference type="GO" id="GO:0032549">
    <property type="term" value="F:ribonucleoside binding"/>
    <property type="evidence" value="ECO:0007669"/>
    <property type="project" value="InterPro"/>
</dbReference>
<dbReference type="InterPro" id="IPR037033">
    <property type="entry name" value="DNA-dir_RNAP_su2_hyb_sf"/>
</dbReference>
<evidence type="ECO:0000313" key="16">
    <source>
        <dbReference type="EMBL" id="OGZ33261.1"/>
    </source>
</evidence>
<dbReference type="InterPro" id="IPR007644">
    <property type="entry name" value="RNA_pol_bsu_protrusion"/>
</dbReference>
<evidence type="ECO:0000256" key="9">
    <source>
        <dbReference type="SAM" id="MobiDB-lite"/>
    </source>
</evidence>
<dbReference type="GO" id="GO:0003899">
    <property type="term" value="F:DNA-directed RNA polymerase activity"/>
    <property type="evidence" value="ECO:0007669"/>
    <property type="project" value="UniProtKB-UniRule"/>
</dbReference>
<dbReference type="PROSITE" id="PS01166">
    <property type="entry name" value="RNA_POL_BETA"/>
    <property type="match status" value="1"/>
</dbReference>
<evidence type="ECO:0000256" key="4">
    <source>
        <dbReference type="ARBA" id="ARBA00023163"/>
    </source>
</evidence>
<dbReference type="Gene3D" id="2.40.50.150">
    <property type="match status" value="1"/>
</dbReference>
<dbReference type="InterPro" id="IPR042107">
    <property type="entry name" value="DNA-dir_RNA_pol_bsu_ext_1_sf"/>
</dbReference>
<dbReference type="InterPro" id="IPR014724">
    <property type="entry name" value="RNA_pol_RPB2_OB-fold"/>
</dbReference>
<feature type="domain" description="DNA-directed RNA polymerase beta subunit external 1" evidence="15">
    <location>
        <begin position="459"/>
        <end position="524"/>
    </location>
</feature>
<keyword evidence="2 6" id="KW-0808">Transferase</keyword>
<name>A0A1G2F6T3_9BACT</name>
<gene>
    <name evidence="6" type="primary">rpoB</name>
    <name evidence="16" type="ORF">A2174_03160</name>
</gene>
<dbReference type="Pfam" id="PF04560">
    <property type="entry name" value="RNA_pol_Rpb2_7"/>
    <property type="match status" value="1"/>
</dbReference>
<dbReference type="Gene3D" id="3.90.1800.10">
    <property type="entry name" value="RNA polymerase alpha subunit dimerisation domain"/>
    <property type="match status" value="1"/>
</dbReference>
<evidence type="ECO:0000256" key="2">
    <source>
        <dbReference type="ARBA" id="ARBA00022679"/>
    </source>
</evidence>
<dbReference type="AlphaFoldDB" id="A0A1G2F6T3"/>
<evidence type="ECO:0000259" key="11">
    <source>
        <dbReference type="Pfam" id="PF04560"/>
    </source>
</evidence>
<dbReference type="GO" id="GO:0000428">
    <property type="term" value="C:DNA-directed RNA polymerase complex"/>
    <property type="evidence" value="ECO:0007669"/>
    <property type="project" value="UniProtKB-KW"/>
</dbReference>
<feature type="region of interest" description="Disordered" evidence="9">
    <location>
        <begin position="608"/>
        <end position="628"/>
    </location>
</feature>
<evidence type="ECO:0000259" key="13">
    <source>
        <dbReference type="Pfam" id="PF04563"/>
    </source>
</evidence>
<evidence type="ECO:0000256" key="1">
    <source>
        <dbReference type="ARBA" id="ARBA00022478"/>
    </source>
</evidence>
<dbReference type="InterPro" id="IPR007642">
    <property type="entry name" value="RNA_pol_Rpb2_2"/>
</dbReference>
<dbReference type="Gene3D" id="2.40.50.100">
    <property type="match status" value="1"/>
</dbReference>
<keyword evidence="4 6" id="KW-0804">Transcription</keyword>
<comment type="subunit">
    <text evidence="6 8">The RNAP catalytic core consists of 2 alpha, 1 beta, 1 beta' and 1 omega subunit. When a sigma factor is associated with the core the holoenzyme is formed, which can initiate transcription.</text>
</comment>
<dbReference type="Pfam" id="PF00562">
    <property type="entry name" value="RNA_pol_Rpb2_6"/>
    <property type="match status" value="1"/>
</dbReference>
<feature type="domain" description="DNA-directed RNA polymerase subunit 2 hybrid-binding" evidence="10">
    <location>
        <begin position="636"/>
        <end position="997"/>
    </location>
</feature>
<dbReference type="GO" id="GO:0006351">
    <property type="term" value="P:DNA-templated transcription"/>
    <property type="evidence" value="ECO:0007669"/>
    <property type="project" value="UniProtKB-UniRule"/>
</dbReference>
<dbReference type="HAMAP" id="MF_01321">
    <property type="entry name" value="RNApol_bact_RpoB"/>
    <property type="match status" value="1"/>
</dbReference>
<keyword evidence="1 6" id="KW-0240">DNA-directed RNA polymerase</keyword>
<dbReference type="InterPro" id="IPR037034">
    <property type="entry name" value="RNA_pol_Rpb2_2_sf"/>
</dbReference>